<protein>
    <recommendedName>
        <fullName evidence="6">AAA ATPase domain-containing protein</fullName>
    </recommendedName>
</protein>
<keyword evidence="5" id="KW-1185">Reference proteome</keyword>
<sequence length="535" mass="59977">MPIQQRELANLRTMPITRISVQNFKGIGQRTEITLKPITLFFGANSAGKSTLLQALLYLREVLERGNADADVVEGGGSAIDLGGFRQIVHQHNLANTLSVGVTVALDDDGLPMPKKADGRNAATEELHRSISEIKEIGVEVGVEWSLDTHKPVVARYNVVADGTPILRISQQRLDRPRLWLNEAHPSVRRVIGAEDEDPFFESDGKNSVPTMVLEQTTVIPSWHEPLVGSLPGGDTELEPPELPMIEEIVERLALGAGKVVLQLLNQIRYIGPLREYPPRRSTAQRTPSNDRWATGLAAWDWLGTETNDPVHKRQVNAIGEWMTDTCHLDLGYTVRHQSWLEIDAESDLYRELSMAQYGDEEGIAERLRLLVLPRLLQLPLMHRVLMNDMRNGAEVDPQDIGNGVTQVIPVLAGLKAEGGNILAVEQPELHLHPAVQCRLADIFIRSLHDGRERLMLLETHSEHLMLRLMKRMRETSSDSLNAPELALSKEDVQVIYVESFEGRTVLREMPLNSRGEWVKSWPGGFFDEDINEIF</sequence>
<dbReference type="GO" id="GO:0016887">
    <property type="term" value="F:ATP hydrolysis activity"/>
    <property type="evidence" value="ECO:0007669"/>
    <property type="project" value="InterPro"/>
</dbReference>
<evidence type="ECO:0000313" key="4">
    <source>
        <dbReference type="EMBL" id="MBB5039838.1"/>
    </source>
</evidence>
<dbReference type="InterPro" id="IPR003959">
    <property type="entry name" value="ATPase_AAA_core"/>
</dbReference>
<feature type="domain" description="Endonuclease GajA/Old nuclease/RecF-like AAA" evidence="2">
    <location>
        <begin position="14"/>
        <end position="61"/>
    </location>
</feature>
<evidence type="ECO:0000259" key="1">
    <source>
        <dbReference type="Pfam" id="PF12476"/>
    </source>
</evidence>
<dbReference type="Pfam" id="PF13175">
    <property type="entry name" value="AAA_15"/>
    <property type="match status" value="1"/>
</dbReference>
<dbReference type="InterPro" id="IPR022532">
    <property type="entry name" value="DUF3696"/>
</dbReference>
<dbReference type="Pfam" id="PF12476">
    <property type="entry name" value="DUF3696"/>
    <property type="match status" value="1"/>
</dbReference>
<dbReference type="AlphaFoldDB" id="A0A7W7YPA4"/>
<dbReference type="PANTHER" id="PTHR43581">
    <property type="entry name" value="ATP/GTP PHOSPHATASE"/>
    <property type="match status" value="1"/>
</dbReference>
<accession>A0A7W7YPA4</accession>
<dbReference type="Proteomes" id="UP000534294">
    <property type="component" value="Unassembled WGS sequence"/>
</dbReference>
<feature type="domain" description="ATPase AAA-type core" evidence="3">
    <location>
        <begin position="369"/>
        <end position="466"/>
    </location>
</feature>
<feature type="domain" description="DUF3696" evidence="1">
    <location>
        <begin position="489"/>
        <end position="532"/>
    </location>
</feature>
<gene>
    <name evidence="4" type="ORF">HNQ64_004116</name>
</gene>
<dbReference type="Gene3D" id="3.40.50.300">
    <property type="entry name" value="P-loop containing nucleotide triphosphate hydrolases"/>
    <property type="match status" value="1"/>
</dbReference>
<organism evidence="4 5">
    <name type="scientific">Prosthecobacter dejongeii</name>
    <dbReference type="NCBI Taxonomy" id="48465"/>
    <lineage>
        <taxon>Bacteria</taxon>
        <taxon>Pseudomonadati</taxon>
        <taxon>Verrucomicrobiota</taxon>
        <taxon>Verrucomicrobiia</taxon>
        <taxon>Verrucomicrobiales</taxon>
        <taxon>Verrucomicrobiaceae</taxon>
        <taxon>Prosthecobacter</taxon>
    </lineage>
</organism>
<reference evidence="4 5" key="1">
    <citation type="submission" date="2020-08" db="EMBL/GenBank/DDBJ databases">
        <title>Genomic Encyclopedia of Type Strains, Phase IV (KMG-IV): sequencing the most valuable type-strain genomes for metagenomic binning, comparative biology and taxonomic classification.</title>
        <authorList>
            <person name="Goeker M."/>
        </authorList>
    </citation>
    <scope>NUCLEOTIDE SEQUENCE [LARGE SCALE GENOMIC DNA]</scope>
    <source>
        <strain evidence="4 5">DSM 12251</strain>
    </source>
</reference>
<dbReference type="InterPro" id="IPR051396">
    <property type="entry name" value="Bact_Antivir_Def_Nuclease"/>
</dbReference>
<evidence type="ECO:0000259" key="2">
    <source>
        <dbReference type="Pfam" id="PF13175"/>
    </source>
</evidence>
<dbReference type="InterPro" id="IPR041685">
    <property type="entry name" value="AAA_GajA/Old/RecF-like"/>
</dbReference>
<evidence type="ECO:0000313" key="5">
    <source>
        <dbReference type="Proteomes" id="UP000534294"/>
    </source>
</evidence>
<evidence type="ECO:0000259" key="3">
    <source>
        <dbReference type="Pfam" id="PF13304"/>
    </source>
</evidence>
<dbReference type="InterPro" id="IPR027417">
    <property type="entry name" value="P-loop_NTPase"/>
</dbReference>
<dbReference type="SUPFAM" id="SSF52540">
    <property type="entry name" value="P-loop containing nucleoside triphosphate hydrolases"/>
    <property type="match status" value="1"/>
</dbReference>
<comment type="caution">
    <text evidence="4">The sequence shown here is derived from an EMBL/GenBank/DDBJ whole genome shotgun (WGS) entry which is preliminary data.</text>
</comment>
<proteinExistence type="predicted"/>
<dbReference type="GO" id="GO:0005524">
    <property type="term" value="F:ATP binding"/>
    <property type="evidence" value="ECO:0007669"/>
    <property type="project" value="InterPro"/>
</dbReference>
<evidence type="ECO:0008006" key="6">
    <source>
        <dbReference type="Google" id="ProtNLM"/>
    </source>
</evidence>
<dbReference type="Pfam" id="PF13304">
    <property type="entry name" value="AAA_21"/>
    <property type="match status" value="1"/>
</dbReference>
<name>A0A7W7YPA4_9BACT</name>
<dbReference type="PANTHER" id="PTHR43581:SF4">
    <property type="entry name" value="ATP_GTP PHOSPHATASE"/>
    <property type="match status" value="1"/>
</dbReference>
<dbReference type="EMBL" id="JACHIF010000010">
    <property type="protein sequence ID" value="MBB5039838.1"/>
    <property type="molecule type" value="Genomic_DNA"/>
</dbReference>